<dbReference type="InterPro" id="IPR024096">
    <property type="entry name" value="NO_sig/Golgi_transp_ligand-bd"/>
</dbReference>
<evidence type="ECO:0008006" key="2">
    <source>
        <dbReference type="Google" id="ProtNLM"/>
    </source>
</evidence>
<sequence length="138" mass="16069">MSTKEQETTMETVQLFGYDLLRNDVLREILGSEHDAILYWVGKSLARKHPIETMEETFAFFEKANWGQLSILKQKRQEYTFELQGPWMTKSDQRCYQLEAGFLAQLVQNWSETIAEATYVRKRGSVLIDVHTDKGDSV</sequence>
<dbReference type="Gene3D" id="3.30.1380.20">
    <property type="entry name" value="Trafficking protein particle complex subunit 3"/>
    <property type="match status" value="1"/>
</dbReference>
<accession>A0A4Y7X2G7</accession>
<dbReference type="AlphaFoldDB" id="A0A0M0KIB2"/>
<name>A0A0M0KIB2_ALKHA</name>
<dbReference type="InterPro" id="IPR019642">
    <property type="entry name" value="DUF2507"/>
</dbReference>
<dbReference type="GeneID" id="87598618"/>
<reference evidence="1" key="1">
    <citation type="submission" date="2015-08" db="EMBL/GenBank/DDBJ databases">
        <title>Complete DNA Sequence of Pseudomonas syringae pv. actinidiae, the Causal Agent of Kiwifruit Canker Disease.</title>
        <authorList>
            <person name="Rikkerink E.H.A."/>
            <person name="Fineran P.C."/>
        </authorList>
    </citation>
    <scope>NUCLEOTIDE SEQUENCE</scope>
    <source>
        <strain evidence="1">DSM 13666</strain>
    </source>
</reference>
<proteinExistence type="predicted"/>
<dbReference type="EMBL" id="LILD01000001">
    <property type="protein sequence ID" value="KOO38168.1"/>
    <property type="molecule type" value="Genomic_DNA"/>
</dbReference>
<dbReference type="SUPFAM" id="SSF111126">
    <property type="entry name" value="Ligand-binding domain in the NO signalling and Golgi transport"/>
    <property type="match status" value="1"/>
</dbReference>
<organism evidence="1">
    <name type="scientific">Halalkalibacterium halodurans</name>
    <name type="common">Bacillus halodurans</name>
    <dbReference type="NCBI Taxonomy" id="86665"/>
    <lineage>
        <taxon>Bacteria</taxon>
        <taxon>Bacillati</taxon>
        <taxon>Bacillota</taxon>
        <taxon>Bacilli</taxon>
        <taxon>Bacillales</taxon>
        <taxon>Bacillaceae</taxon>
        <taxon>Halalkalibacterium (ex Joshi et al. 2022)</taxon>
    </lineage>
</organism>
<dbReference type="PATRIC" id="fig|136160.3.peg.1122"/>
<gene>
    <name evidence="1" type="ORF">AMD02_04290</name>
</gene>
<dbReference type="OMA" id="HVYFINQ"/>
<protein>
    <recommendedName>
        <fullName evidence="2">DUF2507 domain-containing protein</fullName>
    </recommendedName>
</protein>
<accession>A0A0M0KIB2</accession>
<dbReference type="RefSeq" id="WP_010899239.1">
    <property type="nucleotide sequence ID" value="NZ_CP040441.1"/>
</dbReference>
<dbReference type="Pfam" id="PF10702">
    <property type="entry name" value="DUF2507"/>
    <property type="match status" value="1"/>
</dbReference>
<evidence type="ECO:0000313" key="1">
    <source>
        <dbReference type="EMBL" id="KOO38168.1"/>
    </source>
</evidence>
<comment type="caution">
    <text evidence="1">The sequence shown here is derived from an EMBL/GenBank/DDBJ whole genome shotgun (WGS) entry which is preliminary data.</text>
</comment>